<dbReference type="PANTHER" id="PTHR31668:SF4">
    <property type="entry name" value="TRANSCRIPTIONAL ACTIVATOR PROTEIN DAL81"/>
    <property type="match status" value="1"/>
</dbReference>
<dbReference type="SMART" id="SM00066">
    <property type="entry name" value="GAL4"/>
    <property type="match status" value="1"/>
</dbReference>
<dbReference type="SMART" id="SM00906">
    <property type="entry name" value="Fungal_trans"/>
    <property type="match status" value="1"/>
</dbReference>
<dbReference type="EMBL" id="NAJN01002662">
    <property type="protein sequence ID" value="TKA50090.1"/>
    <property type="molecule type" value="Genomic_DNA"/>
</dbReference>
<dbReference type="InterPro" id="IPR001138">
    <property type="entry name" value="Zn2Cys6_DnaBD"/>
</dbReference>
<dbReference type="AlphaFoldDB" id="A0A4U0VL79"/>
<dbReference type="Pfam" id="PF04082">
    <property type="entry name" value="Fungal_trans"/>
    <property type="match status" value="1"/>
</dbReference>
<feature type="region of interest" description="Disordered" evidence="3">
    <location>
        <begin position="653"/>
        <end position="674"/>
    </location>
</feature>
<dbReference type="GO" id="GO:0003677">
    <property type="term" value="F:DNA binding"/>
    <property type="evidence" value="ECO:0007669"/>
    <property type="project" value="InterPro"/>
</dbReference>
<name>A0A4U0VL79_9PEZI</name>
<dbReference type="GO" id="GO:0008270">
    <property type="term" value="F:zinc ion binding"/>
    <property type="evidence" value="ECO:0007669"/>
    <property type="project" value="InterPro"/>
</dbReference>
<feature type="region of interest" description="Disordered" evidence="3">
    <location>
        <begin position="79"/>
        <end position="133"/>
    </location>
</feature>
<dbReference type="GO" id="GO:0000981">
    <property type="term" value="F:DNA-binding transcription factor activity, RNA polymerase II-specific"/>
    <property type="evidence" value="ECO:0007669"/>
    <property type="project" value="InterPro"/>
</dbReference>
<dbReference type="InterPro" id="IPR050797">
    <property type="entry name" value="Carb_Metab_Trans_Reg"/>
</dbReference>
<keyword evidence="1" id="KW-0479">Metal-binding</keyword>
<dbReference type="STRING" id="331657.A0A4U0VL79"/>
<dbReference type="PROSITE" id="PS00463">
    <property type="entry name" value="ZN2_CY6_FUNGAL_1"/>
    <property type="match status" value="1"/>
</dbReference>
<dbReference type="PANTHER" id="PTHR31668">
    <property type="entry name" value="GLUCOSE TRANSPORT TRANSCRIPTION REGULATOR RGT1-RELATED-RELATED"/>
    <property type="match status" value="1"/>
</dbReference>
<evidence type="ECO:0000313" key="6">
    <source>
        <dbReference type="Proteomes" id="UP000308768"/>
    </source>
</evidence>
<organism evidence="5 6">
    <name type="scientific">Cryomyces minteri</name>
    <dbReference type="NCBI Taxonomy" id="331657"/>
    <lineage>
        <taxon>Eukaryota</taxon>
        <taxon>Fungi</taxon>
        <taxon>Dikarya</taxon>
        <taxon>Ascomycota</taxon>
        <taxon>Pezizomycotina</taxon>
        <taxon>Dothideomycetes</taxon>
        <taxon>Dothideomycetes incertae sedis</taxon>
        <taxon>Cryomyces</taxon>
    </lineage>
</organism>
<evidence type="ECO:0000259" key="4">
    <source>
        <dbReference type="PROSITE" id="PS00463"/>
    </source>
</evidence>
<evidence type="ECO:0000256" key="2">
    <source>
        <dbReference type="ARBA" id="ARBA00023242"/>
    </source>
</evidence>
<evidence type="ECO:0000256" key="3">
    <source>
        <dbReference type="SAM" id="MobiDB-lite"/>
    </source>
</evidence>
<gene>
    <name evidence="5" type="ORF">B0A49_13122</name>
</gene>
<evidence type="ECO:0000256" key="1">
    <source>
        <dbReference type="ARBA" id="ARBA00022723"/>
    </source>
</evidence>
<keyword evidence="6" id="KW-1185">Reference proteome</keyword>
<dbReference type="InterPro" id="IPR007219">
    <property type="entry name" value="XnlR_reg_dom"/>
</dbReference>
<evidence type="ECO:0000313" key="5">
    <source>
        <dbReference type="EMBL" id="TKA50090.1"/>
    </source>
</evidence>
<dbReference type="GO" id="GO:0001080">
    <property type="term" value="P:nitrogen catabolite activation of transcription from RNA polymerase II promoter"/>
    <property type="evidence" value="ECO:0007669"/>
    <property type="project" value="TreeGrafter"/>
</dbReference>
<dbReference type="OrthoDB" id="2264294at2759"/>
<reference evidence="5 6" key="1">
    <citation type="submission" date="2017-03" db="EMBL/GenBank/DDBJ databases">
        <title>Genomes of endolithic fungi from Antarctica.</title>
        <authorList>
            <person name="Coleine C."/>
            <person name="Masonjones S."/>
            <person name="Stajich J.E."/>
        </authorList>
    </citation>
    <scope>NUCLEOTIDE SEQUENCE [LARGE SCALE GENOMIC DNA]</scope>
    <source>
        <strain evidence="5 6">CCFEE 5187</strain>
    </source>
</reference>
<proteinExistence type="predicted"/>
<accession>A0A4U0VL79</accession>
<dbReference type="GO" id="GO:0005634">
    <property type="term" value="C:nucleus"/>
    <property type="evidence" value="ECO:0007669"/>
    <property type="project" value="TreeGrafter"/>
</dbReference>
<comment type="caution">
    <text evidence="5">The sequence shown here is derived from an EMBL/GenBank/DDBJ whole genome shotgun (WGS) entry which is preliminary data.</text>
</comment>
<keyword evidence="2" id="KW-0539">Nucleus</keyword>
<protein>
    <recommendedName>
        <fullName evidence="4">Zn(2)-C6 fungal-type domain-containing protein</fullName>
    </recommendedName>
</protein>
<dbReference type="Proteomes" id="UP000308768">
    <property type="component" value="Unassembled WGS sequence"/>
</dbReference>
<dbReference type="InterPro" id="IPR036864">
    <property type="entry name" value="Zn2-C6_fun-type_DNA-bd_sf"/>
</dbReference>
<dbReference type="CDD" id="cd00067">
    <property type="entry name" value="GAL4"/>
    <property type="match status" value="1"/>
</dbReference>
<feature type="domain" description="Zn(2)-C6 fungal-type" evidence="4">
    <location>
        <begin position="44"/>
        <end position="74"/>
    </location>
</feature>
<dbReference type="GO" id="GO:0006351">
    <property type="term" value="P:DNA-templated transcription"/>
    <property type="evidence" value="ECO:0007669"/>
    <property type="project" value="InterPro"/>
</dbReference>
<sequence>MPRAPLVPIAAARPHKQLAQEKDNLIKLKTIGAVANIRTRRERPCDACRRRKSRCVIHEGAALCVLCEFHKQDCTFVQSPQPRKRKLDTGEKSNVVMKKRPAASDPPANSPQNSSTTAKISKPPRPVEQKDTSILAETLGLQRRRHCRYVGRTTALDPTLIGLTQFDMRNESTFDLGTLRKVNEHEYFTMYPDEDSQTYGDDADALNAVEQAVSPYGPALIDIYFRTIHPSFPIIQEQVFLDRLRNHDRNFNPPLLAGMYILALNWWAQDPKLASLPKPDSKKLEEIASRSLASAMQRPKLSTMQAGLLMLQRPDADSWSLTTQLIAVGQELGLHLDCSDWAIPVWERGLRKRIAWALYIQDKWSSLVHGRPSHIFAANWAVKPITDDDFAEDAPVTTRGVHKSEAEATETARGQTIFMQMISLTAIMAEVVDTFYTQSAIRDFDAAGPHATRLILERAKPVQIKLKDWFAALPHSTRMASSNLTDNTTTLLSPTGYLHLGYFATEITLHRRIIQSLRPASTDPYLLHICRAAAKTRLISAMDFVNRLRPEHLRAFWYSASKINFTLIGTFGSLLWATAPGQEEADFYRTRLLEYRWTLSVSSKRAGFLDYAVQMLDASRGMLANLAEKPSLAQKRVSSAGVPVSGSVASSGGGAAVGGLPRRNHRAMDSRDGYAPHLRTYTPGPGPAFEGFASELLDQYGEPEPHLISPITTHSSIDDGFE</sequence>
<feature type="compositionally biased region" description="Polar residues" evidence="3">
    <location>
        <begin position="110"/>
        <end position="119"/>
    </location>
</feature>
<dbReference type="CDD" id="cd12148">
    <property type="entry name" value="fungal_TF_MHR"/>
    <property type="match status" value="1"/>
</dbReference>
<dbReference type="SUPFAM" id="SSF57701">
    <property type="entry name" value="Zn2/Cys6 DNA-binding domain"/>
    <property type="match status" value="1"/>
</dbReference>